<reference evidence="6 7" key="1">
    <citation type="submission" date="2024-01" db="EMBL/GenBank/DDBJ databases">
        <title>Maribacter spp. originated from different algae showed divergent polysaccharides utilization ability.</title>
        <authorList>
            <person name="Wang H."/>
            <person name="Wu Y."/>
        </authorList>
    </citation>
    <scope>NUCLEOTIDE SEQUENCE [LARGE SCALE GENOMIC DNA]</scope>
    <source>
        <strain evidence="6 7">PR1</strain>
    </source>
</reference>
<dbReference type="Proteomes" id="UP001356308">
    <property type="component" value="Unassembled WGS sequence"/>
</dbReference>
<dbReference type="SUPFAM" id="SSF46689">
    <property type="entry name" value="Homeodomain-like"/>
    <property type="match status" value="1"/>
</dbReference>
<dbReference type="Pfam" id="PF12833">
    <property type="entry name" value="HTH_18"/>
    <property type="match status" value="1"/>
</dbReference>
<feature type="domain" description="HTH araC/xylS-type" evidence="5">
    <location>
        <begin position="51"/>
        <end position="159"/>
    </location>
</feature>
<evidence type="ECO:0000256" key="2">
    <source>
        <dbReference type="ARBA" id="ARBA00023125"/>
    </source>
</evidence>
<dbReference type="PRINTS" id="PR00032">
    <property type="entry name" value="HTHARAC"/>
</dbReference>
<evidence type="ECO:0000313" key="7">
    <source>
        <dbReference type="Proteomes" id="UP001356308"/>
    </source>
</evidence>
<accession>A0ABU7IZU4</accession>
<proteinExistence type="predicted"/>
<feature type="transmembrane region" description="Helical" evidence="4">
    <location>
        <begin position="6"/>
        <end position="26"/>
    </location>
</feature>
<evidence type="ECO:0000313" key="6">
    <source>
        <dbReference type="EMBL" id="MEE1978515.1"/>
    </source>
</evidence>
<comment type="caution">
    <text evidence="6">The sequence shown here is derived from an EMBL/GenBank/DDBJ whole genome shotgun (WGS) entry which is preliminary data.</text>
</comment>
<gene>
    <name evidence="6" type="ORF">V1I91_20735</name>
</gene>
<keyword evidence="1" id="KW-0805">Transcription regulation</keyword>
<evidence type="ECO:0000256" key="4">
    <source>
        <dbReference type="SAM" id="Phobius"/>
    </source>
</evidence>
<dbReference type="InterPro" id="IPR018062">
    <property type="entry name" value="HTH_AraC-typ_CS"/>
</dbReference>
<dbReference type="InterPro" id="IPR018060">
    <property type="entry name" value="HTH_AraC"/>
</dbReference>
<keyword evidence="4" id="KW-0812">Transmembrane</keyword>
<keyword evidence="4" id="KW-0472">Membrane</keyword>
<evidence type="ECO:0000256" key="3">
    <source>
        <dbReference type="ARBA" id="ARBA00023163"/>
    </source>
</evidence>
<keyword evidence="4" id="KW-1133">Transmembrane helix</keyword>
<keyword evidence="3" id="KW-0804">Transcription</keyword>
<dbReference type="PROSITE" id="PS01124">
    <property type="entry name" value="HTH_ARAC_FAMILY_2"/>
    <property type="match status" value="1"/>
</dbReference>
<keyword evidence="7" id="KW-1185">Reference proteome</keyword>
<dbReference type="Gene3D" id="1.10.10.60">
    <property type="entry name" value="Homeodomain-like"/>
    <property type="match status" value="2"/>
</dbReference>
<dbReference type="PANTHER" id="PTHR43280">
    <property type="entry name" value="ARAC-FAMILY TRANSCRIPTIONAL REGULATOR"/>
    <property type="match status" value="1"/>
</dbReference>
<dbReference type="RefSeq" id="WP_272653161.1">
    <property type="nucleotide sequence ID" value="NZ_JAZDDG010000015.1"/>
</dbReference>
<keyword evidence="2" id="KW-0238">DNA-binding</keyword>
<organism evidence="6 7">
    <name type="scientific">Maribacter cobaltidurans</name>
    <dbReference type="NCBI Taxonomy" id="1178778"/>
    <lineage>
        <taxon>Bacteria</taxon>
        <taxon>Pseudomonadati</taxon>
        <taxon>Bacteroidota</taxon>
        <taxon>Flavobacteriia</taxon>
        <taxon>Flavobacteriales</taxon>
        <taxon>Flavobacteriaceae</taxon>
        <taxon>Maribacter</taxon>
    </lineage>
</organism>
<dbReference type="InterPro" id="IPR020449">
    <property type="entry name" value="Tscrpt_reg_AraC-type_HTH"/>
</dbReference>
<dbReference type="PANTHER" id="PTHR43280:SF29">
    <property type="entry name" value="ARAC-FAMILY TRANSCRIPTIONAL REGULATOR"/>
    <property type="match status" value="1"/>
</dbReference>
<evidence type="ECO:0000256" key="1">
    <source>
        <dbReference type="ARBA" id="ARBA00023015"/>
    </source>
</evidence>
<dbReference type="PROSITE" id="PS00041">
    <property type="entry name" value="HTH_ARAC_FAMILY_1"/>
    <property type="match status" value="1"/>
</dbReference>
<dbReference type="SMART" id="SM00342">
    <property type="entry name" value="HTH_ARAC"/>
    <property type="match status" value="1"/>
</dbReference>
<dbReference type="EMBL" id="JAZDDG010000015">
    <property type="protein sequence ID" value="MEE1978515.1"/>
    <property type="molecule type" value="Genomic_DNA"/>
</dbReference>
<name>A0ABU7IZU4_9FLAO</name>
<protein>
    <submittedName>
        <fullName evidence="6">AraC family transcriptional regulator</fullName>
    </submittedName>
</protein>
<sequence>MELIYYYPMMLILAVMLYYMSLKVIINDRFLFDIKEMTKRKTFILEEEDSKNLLNTLTIFMNEKKPFLEGDISLITLASSIEVNPKALSYVINEHMHKNFNQYINDWRIEEVKKRLNDKKYSNLKMLTIAFDCGFNSKSTFNLAFKKATGLSPSEYRSK</sequence>
<evidence type="ECO:0000259" key="5">
    <source>
        <dbReference type="PROSITE" id="PS01124"/>
    </source>
</evidence>
<dbReference type="InterPro" id="IPR009057">
    <property type="entry name" value="Homeodomain-like_sf"/>
</dbReference>